<dbReference type="Proteomes" id="UP001224890">
    <property type="component" value="Unassembled WGS sequence"/>
</dbReference>
<evidence type="ECO:0000256" key="1">
    <source>
        <dbReference type="SAM" id="SignalP"/>
    </source>
</evidence>
<protein>
    <recommendedName>
        <fullName evidence="4">Secreted protein</fullName>
    </recommendedName>
</protein>
<dbReference type="EMBL" id="JAHMHR010000001">
    <property type="protein sequence ID" value="KAK1701283.1"/>
    <property type="molecule type" value="Genomic_DNA"/>
</dbReference>
<sequence length="124" mass="13911">MIFLANALLRIGLFMLTASRRTWAPQLQTGMGPPVRMEYLTGGASVTQEGHRLARKSGDHRLRNGSQLQLPFPRPRSRSLHIETQYCRCEVKVLCELLVLRIDTGDRRGPASGAQVIAPWICSR</sequence>
<evidence type="ECO:0008006" key="4">
    <source>
        <dbReference type="Google" id="ProtNLM"/>
    </source>
</evidence>
<reference evidence="2" key="1">
    <citation type="submission" date="2021-06" db="EMBL/GenBank/DDBJ databases">
        <title>Comparative genomics, transcriptomics and evolutionary studies reveal genomic signatures of adaptation to plant cell wall in hemibiotrophic fungi.</title>
        <authorList>
            <consortium name="DOE Joint Genome Institute"/>
            <person name="Baroncelli R."/>
            <person name="Diaz J.F."/>
            <person name="Benocci T."/>
            <person name="Peng M."/>
            <person name="Battaglia E."/>
            <person name="Haridas S."/>
            <person name="Andreopoulos W."/>
            <person name="Labutti K."/>
            <person name="Pangilinan J."/>
            <person name="Floch G.L."/>
            <person name="Makela M.R."/>
            <person name="Henrissat B."/>
            <person name="Grigoriev I.V."/>
            <person name="Crouch J.A."/>
            <person name="De Vries R.P."/>
            <person name="Sukno S.A."/>
            <person name="Thon M.R."/>
        </authorList>
    </citation>
    <scope>NUCLEOTIDE SEQUENCE</scope>
    <source>
        <strain evidence="2">CBS 193.32</strain>
    </source>
</reference>
<feature type="signal peptide" evidence="1">
    <location>
        <begin position="1"/>
        <end position="24"/>
    </location>
</feature>
<organism evidence="2 3">
    <name type="scientific">Colletotrichum godetiae</name>
    <dbReference type="NCBI Taxonomy" id="1209918"/>
    <lineage>
        <taxon>Eukaryota</taxon>
        <taxon>Fungi</taxon>
        <taxon>Dikarya</taxon>
        <taxon>Ascomycota</taxon>
        <taxon>Pezizomycotina</taxon>
        <taxon>Sordariomycetes</taxon>
        <taxon>Hypocreomycetidae</taxon>
        <taxon>Glomerellales</taxon>
        <taxon>Glomerellaceae</taxon>
        <taxon>Colletotrichum</taxon>
        <taxon>Colletotrichum acutatum species complex</taxon>
    </lineage>
</organism>
<feature type="chain" id="PRO_5042607136" description="Secreted protein" evidence="1">
    <location>
        <begin position="25"/>
        <end position="124"/>
    </location>
</feature>
<keyword evidence="1" id="KW-0732">Signal</keyword>
<gene>
    <name evidence="2" type="ORF">BDP55DRAFT_641101</name>
</gene>
<accession>A0AAJ0F5B7</accession>
<dbReference type="RefSeq" id="XP_060437038.1">
    <property type="nucleotide sequence ID" value="XM_060573377.1"/>
</dbReference>
<name>A0AAJ0F5B7_9PEZI</name>
<keyword evidence="3" id="KW-1185">Reference proteome</keyword>
<evidence type="ECO:0000313" key="3">
    <source>
        <dbReference type="Proteomes" id="UP001224890"/>
    </source>
</evidence>
<dbReference type="GeneID" id="85457903"/>
<proteinExistence type="predicted"/>
<dbReference type="AlphaFoldDB" id="A0AAJ0F5B7"/>
<comment type="caution">
    <text evidence="2">The sequence shown here is derived from an EMBL/GenBank/DDBJ whole genome shotgun (WGS) entry which is preliminary data.</text>
</comment>
<evidence type="ECO:0000313" key="2">
    <source>
        <dbReference type="EMBL" id="KAK1701283.1"/>
    </source>
</evidence>